<dbReference type="OrthoDB" id="1750433at2759"/>
<feature type="non-terminal residue" evidence="1">
    <location>
        <position position="80"/>
    </location>
</feature>
<dbReference type="Proteomes" id="UP000554482">
    <property type="component" value="Unassembled WGS sequence"/>
</dbReference>
<sequence length="80" mass="9106">MEVKRITVKWDTVCAPPKEGGMGLRKLKDINNSCLMKMAWGILQKDGEWAQYMTGKYTARNGTWTRSKTSSIWPGIRKGI</sequence>
<gene>
    <name evidence="1" type="ORF">FRX31_018358</name>
</gene>
<dbReference type="EMBL" id="JABWDY010021942">
    <property type="protein sequence ID" value="KAF5192055.1"/>
    <property type="molecule type" value="Genomic_DNA"/>
</dbReference>
<reference evidence="1 2" key="1">
    <citation type="submission" date="2020-06" db="EMBL/GenBank/DDBJ databases">
        <title>Transcriptomic and genomic resources for Thalictrum thalictroides and T. hernandezii: Facilitating candidate gene discovery in an emerging model plant lineage.</title>
        <authorList>
            <person name="Arias T."/>
            <person name="Riano-Pachon D.M."/>
            <person name="Di Stilio V.S."/>
        </authorList>
    </citation>
    <scope>NUCLEOTIDE SEQUENCE [LARGE SCALE GENOMIC DNA]</scope>
    <source>
        <strain evidence="2">cv. WT478/WT964</strain>
        <tissue evidence="1">Leaves</tissue>
    </source>
</reference>
<evidence type="ECO:0000313" key="2">
    <source>
        <dbReference type="Proteomes" id="UP000554482"/>
    </source>
</evidence>
<dbReference type="AlphaFoldDB" id="A0A7J6W6U3"/>
<accession>A0A7J6W6U3</accession>
<protein>
    <submittedName>
        <fullName evidence="1">Uncharacterized protein</fullName>
    </submittedName>
</protein>
<evidence type="ECO:0000313" key="1">
    <source>
        <dbReference type="EMBL" id="KAF5192055.1"/>
    </source>
</evidence>
<name>A0A7J6W6U3_THATH</name>
<comment type="caution">
    <text evidence="1">The sequence shown here is derived from an EMBL/GenBank/DDBJ whole genome shotgun (WGS) entry which is preliminary data.</text>
</comment>
<organism evidence="1 2">
    <name type="scientific">Thalictrum thalictroides</name>
    <name type="common">Rue-anemone</name>
    <name type="synonym">Anemone thalictroides</name>
    <dbReference type="NCBI Taxonomy" id="46969"/>
    <lineage>
        <taxon>Eukaryota</taxon>
        <taxon>Viridiplantae</taxon>
        <taxon>Streptophyta</taxon>
        <taxon>Embryophyta</taxon>
        <taxon>Tracheophyta</taxon>
        <taxon>Spermatophyta</taxon>
        <taxon>Magnoliopsida</taxon>
        <taxon>Ranunculales</taxon>
        <taxon>Ranunculaceae</taxon>
        <taxon>Thalictroideae</taxon>
        <taxon>Thalictrum</taxon>
    </lineage>
</organism>
<keyword evidence="2" id="KW-1185">Reference proteome</keyword>
<proteinExistence type="predicted"/>